<comment type="caution">
    <text evidence="1">The sequence shown here is derived from an EMBL/GenBank/DDBJ whole genome shotgun (WGS) entry which is preliminary data.</text>
</comment>
<gene>
    <name evidence="1" type="ORF">ACFO3N_11315</name>
</gene>
<sequence length="91" mass="10619">MQVIRKGQVFGELNYTKKNGNVEIKPKQHKLYTTDSLKITFSNNKSIYIHGFENEAEYAYGEHFIGCFLLYYRVDNQEGQTIHDGSRINIL</sequence>
<name>A0ABV8ZC75_9FLAO</name>
<proteinExistence type="predicted"/>
<evidence type="ECO:0000313" key="2">
    <source>
        <dbReference type="Proteomes" id="UP001596003"/>
    </source>
</evidence>
<dbReference type="RefSeq" id="WP_379797792.1">
    <property type="nucleotide sequence ID" value="NZ_JBHSFY010000006.1"/>
</dbReference>
<dbReference type="Proteomes" id="UP001596003">
    <property type="component" value="Unassembled WGS sequence"/>
</dbReference>
<accession>A0ABV8ZC75</accession>
<keyword evidence="2" id="KW-1185">Reference proteome</keyword>
<reference evidence="2" key="1">
    <citation type="journal article" date="2019" name="Int. J. Syst. Evol. Microbiol.">
        <title>The Global Catalogue of Microorganisms (GCM) 10K type strain sequencing project: providing services to taxonomists for standard genome sequencing and annotation.</title>
        <authorList>
            <consortium name="The Broad Institute Genomics Platform"/>
            <consortium name="The Broad Institute Genome Sequencing Center for Infectious Disease"/>
            <person name="Wu L."/>
            <person name="Ma J."/>
        </authorList>
    </citation>
    <scope>NUCLEOTIDE SEQUENCE [LARGE SCALE GENOMIC DNA]</scope>
    <source>
        <strain evidence="2">NBRC 103627</strain>
    </source>
</reference>
<organism evidence="1 2">
    <name type="scientific">Flavobacterium chungangensis</name>
    <dbReference type="NCBI Taxonomy" id="2708132"/>
    <lineage>
        <taxon>Bacteria</taxon>
        <taxon>Pseudomonadati</taxon>
        <taxon>Bacteroidota</taxon>
        <taxon>Flavobacteriia</taxon>
        <taxon>Flavobacteriales</taxon>
        <taxon>Flavobacteriaceae</taxon>
        <taxon>Flavobacterium</taxon>
    </lineage>
</organism>
<protein>
    <submittedName>
        <fullName evidence="1">Uncharacterized protein</fullName>
    </submittedName>
</protein>
<dbReference type="EMBL" id="JBHSFY010000006">
    <property type="protein sequence ID" value="MFC4477653.1"/>
    <property type="molecule type" value="Genomic_DNA"/>
</dbReference>
<evidence type="ECO:0000313" key="1">
    <source>
        <dbReference type="EMBL" id="MFC4477653.1"/>
    </source>
</evidence>